<evidence type="ECO:0000313" key="1">
    <source>
        <dbReference type="EMBL" id="NEN73637.1"/>
    </source>
</evidence>
<evidence type="ECO:0000313" key="2">
    <source>
        <dbReference type="Proteomes" id="UP000471360"/>
    </source>
</evidence>
<proteinExistence type="predicted"/>
<dbReference type="Proteomes" id="UP000471360">
    <property type="component" value="Unassembled WGS sequence"/>
</dbReference>
<accession>A0A376PAT0</accession>
<dbReference type="EMBL" id="JAAGYP010000195">
    <property type="protein sequence ID" value="NEN73637.1"/>
    <property type="molecule type" value="Genomic_DNA"/>
</dbReference>
<name>A0A376PAT0_ECOLX</name>
<comment type="caution">
    <text evidence="1">The sequence shown here is derived from an EMBL/GenBank/DDBJ whole genome shotgun (WGS) entry which is preliminary data.</text>
</comment>
<protein>
    <submittedName>
        <fullName evidence="1">Uncharacterized protein</fullName>
    </submittedName>
</protein>
<dbReference type="RefSeq" id="WP_001576265.1">
    <property type="nucleotide sequence ID" value="NZ_CAJHTJ010000134.1"/>
</dbReference>
<dbReference type="AlphaFoldDB" id="A0A376PAT0"/>
<organism evidence="1 2">
    <name type="scientific">Escherichia coli</name>
    <dbReference type="NCBI Taxonomy" id="562"/>
    <lineage>
        <taxon>Bacteria</taxon>
        <taxon>Pseudomonadati</taxon>
        <taxon>Pseudomonadota</taxon>
        <taxon>Gammaproteobacteria</taxon>
        <taxon>Enterobacterales</taxon>
        <taxon>Enterobacteriaceae</taxon>
        <taxon>Escherichia</taxon>
    </lineage>
</organism>
<reference evidence="1 2" key="1">
    <citation type="submission" date="2020-02" db="EMBL/GenBank/DDBJ databases">
        <authorList>
            <person name="Subbiah M."/>
            <person name="Call D."/>
        </authorList>
    </citation>
    <scope>NUCLEOTIDE SEQUENCE [LARGE SCALE GENOMIC DNA]</scope>
    <source>
        <strain evidence="1 2">8375wB1</strain>
    </source>
</reference>
<sequence length="119" mass="13651">MWAILGAFFVDVVLKSLRFIAGVIGDKAVAWAKLLSYLGLCYTSYYALVSAVNFIIRQISDVNKLDVIVVAFSYLPLNIQYCFNIILHVQFISYIYLYKDRVYRLVYDLFKSNGLNVGK</sequence>
<gene>
    <name evidence="1" type="ORF">G3W53_27095</name>
</gene>